<dbReference type="InterPro" id="IPR000847">
    <property type="entry name" value="LysR_HTH_N"/>
</dbReference>
<dbReference type="Gene3D" id="1.10.10.10">
    <property type="entry name" value="Winged helix-like DNA-binding domain superfamily/Winged helix DNA-binding domain"/>
    <property type="match status" value="1"/>
</dbReference>
<dbReference type="PANTHER" id="PTHR30537">
    <property type="entry name" value="HTH-TYPE TRANSCRIPTIONAL REGULATOR"/>
    <property type="match status" value="1"/>
</dbReference>
<dbReference type="InterPro" id="IPR036388">
    <property type="entry name" value="WH-like_DNA-bd_sf"/>
</dbReference>
<protein>
    <submittedName>
        <fullName evidence="6">DNA-binding transcriptional LysR family regulator</fullName>
    </submittedName>
</protein>
<feature type="domain" description="HTH lysR-type" evidence="5">
    <location>
        <begin position="3"/>
        <end position="60"/>
    </location>
</feature>
<organism evidence="6 7">
    <name type="scientific">Rhizobium miluonense</name>
    <dbReference type="NCBI Taxonomy" id="411945"/>
    <lineage>
        <taxon>Bacteria</taxon>
        <taxon>Pseudomonadati</taxon>
        <taxon>Pseudomonadota</taxon>
        <taxon>Alphaproteobacteria</taxon>
        <taxon>Hyphomicrobiales</taxon>
        <taxon>Rhizobiaceae</taxon>
        <taxon>Rhizobium/Agrobacterium group</taxon>
        <taxon>Rhizobium</taxon>
    </lineage>
</organism>
<dbReference type="Gene3D" id="3.40.190.290">
    <property type="match status" value="1"/>
</dbReference>
<dbReference type="RefSeq" id="WP_310235074.1">
    <property type="nucleotide sequence ID" value="NZ_JAVDUP010000009.1"/>
</dbReference>
<dbReference type="Pfam" id="PF03466">
    <property type="entry name" value="LysR_substrate"/>
    <property type="match status" value="1"/>
</dbReference>
<dbReference type="Pfam" id="PF00126">
    <property type="entry name" value="HTH_1"/>
    <property type="match status" value="1"/>
</dbReference>
<keyword evidence="4" id="KW-0804">Transcription</keyword>
<gene>
    <name evidence="6" type="ORF">J2W52_005296</name>
</gene>
<evidence type="ECO:0000256" key="2">
    <source>
        <dbReference type="ARBA" id="ARBA00023015"/>
    </source>
</evidence>
<evidence type="ECO:0000259" key="5">
    <source>
        <dbReference type="PROSITE" id="PS50931"/>
    </source>
</evidence>
<dbReference type="Proteomes" id="UP001250791">
    <property type="component" value="Unassembled WGS sequence"/>
</dbReference>
<name>A0ABU1SXE6_9HYPH</name>
<dbReference type="InterPro" id="IPR005119">
    <property type="entry name" value="LysR_subst-bd"/>
</dbReference>
<dbReference type="SUPFAM" id="SSF53850">
    <property type="entry name" value="Periplasmic binding protein-like II"/>
    <property type="match status" value="1"/>
</dbReference>
<proteinExistence type="inferred from homology"/>
<evidence type="ECO:0000313" key="6">
    <source>
        <dbReference type="EMBL" id="MDR6903663.1"/>
    </source>
</evidence>
<evidence type="ECO:0000256" key="3">
    <source>
        <dbReference type="ARBA" id="ARBA00023125"/>
    </source>
</evidence>
<accession>A0ABU1SXE6</accession>
<dbReference type="SUPFAM" id="SSF46785">
    <property type="entry name" value="Winged helix' DNA-binding domain"/>
    <property type="match status" value="1"/>
</dbReference>
<reference evidence="6 7" key="1">
    <citation type="submission" date="2023-07" db="EMBL/GenBank/DDBJ databases">
        <title>Sorghum-associated microbial communities from plants grown in Nebraska, USA.</title>
        <authorList>
            <person name="Schachtman D."/>
        </authorList>
    </citation>
    <scope>NUCLEOTIDE SEQUENCE [LARGE SCALE GENOMIC DNA]</scope>
    <source>
        <strain evidence="6 7">3199</strain>
    </source>
</reference>
<dbReference type="InterPro" id="IPR036390">
    <property type="entry name" value="WH_DNA-bd_sf"/>
</dbReference>
<dbReference type="CDD" id="cd08422">
    <property type="entry name" value="PBP2_CrgA_like"/>
    <property type="match status" value="1"/>
</dbReference>
<keyword evidence="2" id="KW-0805">Transcription regulation</keyword>
<sequence>MADRLTKMIAFVKTAELGSFSAAGAALAVSSQMIGRHVGELEQSLGVPLLTRTTRIQTLTEAGRLYLEGCKRALEAVDAADAIVAETAQEPRGTLRITAPVEIGAAVLTPQLPEFLRIYPDVTIELVLDDRVIDLVAENFDVCIRIGKLPDSGLIARPLTPFRLVTCASPDYLERYGVPQVLDDLVGHTCVDYAFHNYPAPSNWAFTELDGEERQVHPNTRLTVNNGHALVEAALAGGGIIRASELAVARYLETGRLVPILRDFASRDRPMHIVYPGQRIRLPKLRAFVEWAIKSIPSSG</sequence>
<evidence type="ECO:0000256" key="4">
    <source>
        <dbReference type="ARBA" id="ARBA00023163"/>
    </source>
</evidence>
<keyword evidence="7" id="KW-1185">Reference proteome</keyword>
<comment type="similarity">
    <text evidence="1">Belongs to the LysR transcriptional regulatory family.</text>
</comment>
<dbReference type="PROSITE" id="PS50931">
    <property type="entry name" value="HTH_LYSR"/>
    <property type="match status" value="1"/>
</dbReference>
<dbReference type="GO" id="GO:0003677">
    <property type="term" value="F:DNA binding"/>
    <property type="evidence" value="ECO:0007669"/>
    <property type="project" value="UniProtKB-KW"/>
</dbReference>
<dbReference type="PANTHER" id="PTHR30537:SF5">
    <property type="entry name" value="HTH-TYPE TRANSCRIPTIONAL ACTIVATOR TTDR-RELATED"/>
    <property type="match status" value="1"/>
</dbReference>
<evidence type="ECO:0000313" key="7">
    <source>
        <dbReference type="Proteomes" id="UP001250791"/>
    </source>
</evidence>
<keyword evidence="3 6" id="KW-0238">DNA-binding</keyword>
<evidence type="ECO:0000256" key="1">
    <source>
        <dbReference type="ARBA" id="ARBA00009437"/>
    </source>
</evidence>
<dbReference type="InterPro" id="IPR058163">
    <property type="entry name" value="LysR-type_TF_proteobact-type"/>
</dbReference>
<dbReference type="EMBL" id="JAVDUP010000009">
    <property type="protein sequence ID" value="MDR6903663.1"/>
    <property type="molecule type" value="Genomic_DNA"/>
</dbReference>
<comment type="caution">
    <text evidence="6">The sequence shown here is derived from an EMBL/GenBank/DDBJ whole genome shotgun (WGS) entry which is preliminary data.</text>
</comment>